<dbReference type="OrthoDB" id="2096344at2759"/>
<proteinExistence type="inferred from homology"/>
<feature type="repeat" description="WD" evidence="6">
    <location>
        <begin position="213"/>
        <end position="248"/>
    </location>
</feature>
<dbReference type="AlphaFoldDB" id="A0A5B8MNC2"/>
<dbReference type="InterPro" id="IPR020472">
    <property type="entry name" value="WD40_PAC1"/>
</dbReference>
<evidence type="ECO:0000256" key="2">
    <source>
        <dbReference type="ARBA" id="ARBA00022574"/>
    </source>
</evidence>
<evidence type="ECO:0000256" key="7">
    <source>
        <dbReference type="SAM" id="MobiDB-lite"/>
    </source>
</evidence>
<feature type="compositionally biased region" description="Polar residues" evidence="7">
    <location>
        <begin position="27"/>
        <end position="46"/>
    </location>
</feature>
<dbReference type="PROSITE" id="PS50082">
    <property type="entry name" value="WD_REPEATS_2"/>
    <property type="match status" value="5"/>
</dbReference>
<dbReference type="PROSITE" id="PS00678">
    <property type="entry name" value="WD_REPEATS_1"/>
    <property type="match status" value="3"/>
</dbReference>
<dbReference type="SUPFAM" id="SSF50978">
    <property type="entry name" value="WD40 repeat-like"/>
    <property type="match status" value="1"/>
</dbReference>
<organism evidence="8 9">
    <name type="scientific">Chloropicon primus</name>
    <dbReference type="NCBI Taxonomy" id="1764295"/>
    <lineage>
        <taxon>Eukaryota</taxon>
        <taxon>Viridiplantae</taxon>
        <taxon>Chlorophyta</taxon>
        <taxon>Chloropicophyceae</taxon>
        <taxon>Chloropicales</taxon>
        <taxon>Chloropicaceae</taxon>
        <taxon>Chloropicon</taxon>
    </lineage>
</organism>
<protein>
    <submittedName>
        <fullName evidence="8">WD40 repeat domain-containing protein</fullName>
    </submittedName>
</protein>
<keyword evidence="3" id="KW-0677">Repeat</keyword>
<dbReference type="GO" id="GO:0043161">
    <property type="term" value="P:proteasome-mediated ubiquitin-dependent protein catabolic process"/>
    <property type="evidence" value="ECO:0007669"/>
    <property type="project" value="TreeGrafter"/>
</dbReference>
<evidence type="ECO:0000256" key="1">
    <source>
        <dbReference type="ARBA" id="ARBA00004906"/>
    </source>
</evidence>
<evidence type="ECO:0000256" key="5">
    <source>
        <dbReference type="ARBA" id="ARBA00038344"/>
    </source>
</evidence>
<evidence type="ECO:0000256" key="4">
    <source>
        <dbReference type="ARBA" id="ARBA00022786"/>
    </source>
</evidence>
<dbReference type="InterPro" id="IPR019775">
    <property type="entry name" value="WD40_repeat_CS"/>
</dbReference>
<sequence>MVAERCGGYEDAPPTSRLPGCSRSREASCSSDGNLAAPRSSSSLSWKTPGGDQRDSSGALLSIPVRLKSEFGERTNVFRGVCEREAGLCRGIRKRPFLEDLSSTSGRCAGRLANCMEGHYCPPFAIQFGRARATSHLLAVADEDGYVTVTDTSGELPKDDVAEDYRPKARWAAHNNSIFDLTWSHQDEVMTTVGGDETVKIWSTETQRELLTLSGHSASIKSVAFKHDNQNILASGGRDGRLMLWDLRDSLRCQRSRLSSLGGLLVPAIHKPVKTIHNAHLKSNSKRNVSYRSSSARRKTIKTSPQSVTGVLFLKADNVLASSGSDGKVKFWDVRKLSRPTHLITLPQAPGLFRDYGVPSIAQDASGSRLAVTSFNDSVYLYDCVRPEIGPVGTCKGLEVTSFYIKLAFSPDGTHLLSGSSDGNAYIWQVDRPEDGGYVLKGHSGEVSGVSWCPTDFCKVATCSDDSYTRVWNIDRHADSPRHRKIAMPPTVTLHHSVRSLNGKHNYMDQVVETSAKDKAVGTFASKTYVDCSRAVRENDAGRRVKHPRTQQYRNVTLEEVWGVKKG</sequence>
<feature type="repeat" description="WD" evidence="6">
    <location>
        <begin position="301"/>
        <end position="335"/>
    </location>
</feature>
<dbReference type="InterPro" id="IPR036322">
    <property type="entry name" value="WD40_repeat_dom_sf"/>
</dbReference>
<dbReference type="InterPro" id="IPR051865">
    <property type="entry name" value="WD-repeat_CDT2_adapter"/>
</dbReference>
<accession>A0A5B8MNC2</accession>
<gene>
    <name evidence="8" type="ORF">A3770_06p44150</name>
</gene>
<evidence type="ECO:0000313" key="9">
    <source>
        <dbReference type="Proteomes" id="UP000316726"/>
    </source>
</evidence>
<evidence type="ECO:0000256" key="3">
    <source>
        <dbReference type="ARBA" id="ARBA00022737"/>
    </source>
</evidence>
<dbReference type="PANTHER" id="PTHR22852:SF0">
    <property type="entry name" value="DENTICLELESS PROTEIN HOMOLOG"/>
    <property type="match status" value="1"/>
</dbReference>
<dbReference type="STRING" id="1764295.A0A5B8MNC2"/>
<keyword evidence="4" id="KW-0833">Ubl conjugation pathway</keyword>
<feature type="repeat" description="WD" evidence="6">
    <location>
        <begin position="440"/>
        <end position="475"/>
    </location>
</feature>
<dbReference type="EMBL" id="CP031039">
    <property type="protein sequence ID" value="QDZ21897.1"/>
    <property type="molecule type" value="Genomic_DNA"/>
</dbReference>
<dbReference type="GO" id="GO:0030674">
    <property type="term" value="F:protein-macromolecule adaptor activity"/>
    <property type="evidence" value="ECO:0007669"/>
    <property type="project" value="TreeGrafter"/>
</dbReference>
<feature type="region of interest" description="Disordered" evidence="7">
    <location>
        <begin position="1"/>
        <end position="58"/>
    </location>
</feature>
<dbReference type="SMART" id="SM00320">
    <property type="entry name" value="WD40"/>
    <property type="match status" value="7"/>
</dbReference>
<comment type="similarity">
    <text evidence="5">Belongs to the WD repeat cdt2 family.</text>
</comment>
<reference evidence="8 9" key="1">
    <citation type="submission" date="2018-07" db="EMBL/GenBank/DDBJ databases">
        <title>The complete nuclear genome of the prasinophyte Chloropicon primus (CCMP1205).</title>
        <authorList>
            <person name="Pombert J.-F."/>
            <person name="Otis C."/>
            <person name="Turmel M."/>
            <person name="Lemieux C."/>
        </authorList>
    </citation>
    <scope>NUCLEOTIDE SEQUENCE [LARGE SCALE GENOMIC DNA]</scope>
    <source>
        <strain evidence="8 9">CCMP1205</strain>
    </source>
</reference>
<dbReference type="Proteomes" id="UP000316726">
    <property type="component" value="Chromosome 6"/>
</dbReference>
<evidence type="ECO:0000256" key="6">
    <source>
        <dbReference type="PROSITE-ProRule" id="PRU00221"/>
    </source>
</evidence>
<dbReference type="Pfam" id="PF00400">
    <property type="entry name" value="WD40"/>
    <property type="match status" value="5"/>
</dbReference>
<dbReference type="PROSITE" id="PS50294">
    <property type="entry name" value="WD_REPEATS_REGION"/>
    <property type="match status" value="4"/>
</dbReference>
<keyword evidence="9" id="KW-1185">Reference proteome</keyword>
<feature type="repeat" description="WD" evidence="6">
    <location>
        <begin position="171"/>
        <end position="212"/>
    </location>
</feature>
<evidence type="ECO:0000313" key="8">
    <source>
        <dbReference type="EMBL" id="QDZ21897.1"/>
    </source>
</evidence>
<dbReference type="PANTHER" id="PTHR22852">
    <property type="entry name" value="LETHAL 2 DENTICLELESS PROTEIN RETINOIC ACID-REGULATED NUCLEAR MATRIX-ASSOCIATED PROTEIN"/>
    <property type="match status" value="1"/>
</dbReference>
<keyword evidence="2 6" id="KW-0853">WD repeat</keyword>
<dbReference type="PRINTS" id="PR00320">
    <property type="entry name" value="GPROTEINBRPT"/>
</dbReference>
<dbReference type="GO" id="GO:0005634">
    <property type="term" value="C:nucleus"/>
    <property type="evidence" value="ECO:0007669"/>
    <property type="project" value="TreeGrafter"/>
</dbReference>
<dbReference type="InterPro" id="IPR001680">
    <property type="entry name" value="WD40_rpt"/>
</dbReference>
<name>A0A5B8MNC2_9CHLO</name>
<dbReference type="Gene3D" id="2.130.10.10">
    <property type="entry name" value="YVTN repeat-like/Quinoprotein amine dehydrogenase"/>
    <property type="match status" value="2"/>
</dbReference>
<comment type="pathway">
    <text evidence="1">Protein modification; protein ubiquitination.</text>
</comment>
<feature type="repeat" description="WD" evidence="6">
    <location>
        <begin position="407"/>
        <end position="431"/>
    </location>
</feature>
<dbReference type="InterPro" id="IPR015943">
    <property type="entry name" value="WD40/YVTN_repeat-like_dom_sf"/>
</dbReference>